<sequence>MSAPLAGVRIADFTWIGAGAYTTRMLADLGAEVIKIESATRFDTLRDARPFKDGIPGLNRSGYFADRNCGKRSVTLDLKHPQGLDLAKRIIAASDIVANNFAPGVMDRLGLGHDVVRALRPDAIYLAMSMKGATGPERDSRGYGLTIGALTGVQHFTSLPGRLPAGTGTNYPDHIPNPSHAAFAVLAALRHRRRTGEGQAIDIAQTEPTIALLSPLLLDHAVNGGGPLPRGNSHPDMVLQGVFPCKGADRWIAISLRDAAEAARAAALLGLSEASAEALARATQHWDAVALAEALQAQGVPAGPVLDARGVLEDPQLAARDHWARLPHEEVGPTVYNASPIVMDGLPRHPSRAAPLLGQHTREVLENMLGLAPSEVDELAAAGVLR</sequence>
<keyword evidence="3" id="KW-1185">Reference proteome</keyword>
<gene>
    <name evidence="2" type="ORF">OF850_08075</name>
</gene>
<dbReference type="InterPro" id="IPR050483">
    <property type="entry name" value="CoA-transferase_III_domain"/>
</dbReference>
<protein>
    <submittedName>
        <fullName evidence="2">CoA transferase</fullName>
    </submittedName>
</protein>
<dbReference type="Pfam" id="PF02515">
    <property type="entry name" value="CoA_transf_3"/>
    <property type="match status" value="1"/>
</dbReference>
<proteinExistence type="predicted"/>
<dbReference type="EMBL" id="JAPFQI010000004">
    <property type="protein sequence ID" value="MCW8085578.1"/>
    <property type="molecule type" value="Genomic_DNA"/>
</dbReference>
<dbReference type="InterPro" id="IPR044855">
    <property type="entry name" value="CoA-Trfase_III_dom3_sf"/>
</dbReference>
<dbReference type="RefSeq" id="WP_301589491.1">
    <property type="nucleotide sequence ID" value="NZ_JAPFQI010000004.1"/>
</dbReference>
<dbReference type="PANTHER" id="PTHR48207">
    <property type="entry name" value="SUCCINATE--HYDROXYMETHYLGLUTARATE COA-TRANSFERASE"/>
    <property type="match status" value="1"/>
</dbReference>
<keyword evidence="1 2" id="KW-0808">Transferase</keyword>
<evidence type="ECO:0000313" key="3">
    <source>
        <dbReference type="Proteomes" id="UP001526430"/>
    </source>
</evidence>
<organism evidence="2 3">
    <name type="scientific">Sabulicella glaciei</name>
    <dbReference type="NCBI Taxonomy" id="2984948"/>
    <lineage>
        <taxon>Bacteria</taxon>
        <taxon>Pseudomonadati</taxon>
        <taxon>Pseudomonadota</taxon>
        <taxon>Alphaproteobacteria</taxon>
        <taxon>Acetobacterales</taxon>
        <taxon>Acetobacteraceae</taxon>
        <taxon>Sabulicella</taxon>
    </lineage>
</organism>
<dbReference type="Gene3D" id="3.30.1540.10">
    <property type="entry name" value="formyl-coa transferase, domain 3"/>
    <property type="match status" value="1"/>
</dbReference>
<dbReference type="InterPro" id="IPR003673">
    <property type="entry name" value="CoA-Trfase_fam_III"/>
</dbReference>
<dbReference type="Gene3D" id="3.40.50.10540">
    <property type="entry name" value="Crotonobetainyl-coa:carnitine coa-transferase, domain 1"/>
    <property type="match status" value="1"/>
</dbReference>
<dbReference type="PANTHER" id="PTHR48207:SF3">
    <property type="entry name" value="SUCCINATE--HYDROXYMETHYLGLUTARATE COA-TRANSFERASE"/>
    <property type="match status" value="1"/>
</dbReference>
<evidence type="ECO:0000256" key="1">
    <source>
        <dbReference type="ARBA" id="ARBA00022679"/>
    </source>
</evidence>
<evidence type="ECO:0000313" key="2">
    <source>
        <dbReference type="EMBL" id="MCW8085578.1"/>
    </source>
</evidence>
<name>A0ABT3NTV0_9PROT</name>
<dbReference type="SUPFAM" id="SSF89796">
    <property type="entry name" value="CoA-transferase family III (CaiB/BaiF)"/>
    <property type="match status" value="1"/>
</dbReference>
<dbReference type="Proteomes" id="UP001526430">
    <property type="component" value="Unassembled WGS sequence"/>
</dbReference>
<dbReference type="InterPro" id="IPR023606">
    <property type="entry name" value="CoA-Trfase_III_dom_1_sf"/>
</dbReference>
<accession>A0ABT3NTV0</accession>
<comment type="caution">
    <text evidence="2">The sequence shown here is derived from an EMBL/GenBank/DDBJ whole genome shotgun (WGS) entry which is preliminary data.</text>
</comment>
<dbReference type="GO" id="GO:0016740">
    <property type="term" value="F:transferase activity"/>
    <property type="evidence" value="ECO:0007669"/>
    <property type="project" value="UniProtKB-KW"/>
</dbReference>
<reference evidence="2 3" key="1">
    <citation type="submission" date="2022-10" db="EMBL/GenBank/DDBJ databases">
        <title>Roseococcus glaciei nov., sp. nov., isolated from glacier.</title>
        <authorList>
            <person name="Liu Q."/>
            <person name="Xin Y.-H."/>
        </authorList>
    </citation>
    <scope>NUCLEOTIDE SEQUENCE [LARGE SCALE GENOMIC DNA]</scope>
    <source>
        <strain evidence="2 3">MDT2-1-1</strain>
    </source>
</reference>